<dbReference type="Proteomes" id="UP000237056">
    <property type="component" value="Unassembled WGS sequence"/>
</dbReference>
<comment type="caution">
    <text evidence="7">The sequence shown here is derived from an EMBL/GenBank/DDBJ whole genome shotgun (WGS) entry which is preliminary data.</text>
</comment>
<evidence type="ECO:0000256" key="4">
    <source>
        <dbReference type="ARBA" id="ARBA00023136"/>
    </source>
</evidence>
<dbReference type="InterPro" id="IPR022764">
    <property type="entry name" value="Peptidase_S54_rhomboid_dom"/>
</dbReference>
<dbReference type="Gene3D" id="1.20.1540.10">
    <property type="entry name" value="Rhomboid-like"/>
    <property type="match status" value="1"/>
</dbReference>
<keyword evidence="4 5" id="KW-0472">Membrane</keyword>
<gene>
    <name evidence="7" type="ORF">Q361_104141</name>
</gene>
<evidence type="ECO:0000313" key="7">
    <source>
        <dbReference type="EMBL" id="POS02419.1"/>
    </source>
</evidence>
<feature type="transmembrane region" description="Helical" evidence="5">
    <location>
        <begin position="171"/>
        <end position="189"/>
    </location>
</feature>
<dbReference type="RefSeq" id="WP_103725473.1">
    <property type="nucleotide sequence ID" value="NZ_PQNY01000004.1"/>
</dbReference>
<dbReference type="InterPro" id="IPR035952">
    <property type="entry name" value="Rhomboid-like_sf"/>
</dbReference>
<comment type="subcellular location">
    <subcellularLocation>
        <location evidence="1">Membrane</location>
        <topology evidence="1">Multi-pass membrane protein</topology>
    </subcellularLocation>
</comment>
<evidence type="ECO:0000313" key="8">
    <source>
        <dbReference type="Proteomes" id="UP000237056"/>
    </source>
</evidence>
<evidence type="ECO:0000256" key="1">
    <source>
        <dbReference type="ARBA" id="ARBA00004141"/>
    </source>
</evidence>
<evidence type="ECO:0000256" key="2">
    <source>
        <dbReference type="ARBA" id="ARBA00022692"/>
    </source>
</evidence>
<feature type="transmembrane region" description="Helical" evidence="5">
    <location>
        <begin position="140"/>
        <end position="159"/>
    </location>
</feature>
<keyword evidence="7" id="KW-0645">Protease</keyword>
<dbReference type="GO" id="GO:0016020">
    <property type="term" value="C:membrane"/>
    <property type="evidence" value="ECO:0007669"/>
    <property type="project" value="UniProtKB-SubCell"/>
</dbReference>
<dbReference type="AlphaFoldDB" id="A0A2S4N9N9"/>
<dbReference type="GO" id="GO:0006508">
    <property type="term" value="P:proteolysis"/>
    <property type="evidence" value="ECO:0007669"/>
    <property type="project" value="UniProtKB-KW"/>
</dbReference>
<evidence type="ECO:0000259" key="6">
    <source>
        <dbReference type="Pfam" id="PF01694"/>
    </source>
</evidence>
<evidence type="ECO:0000256" key="5">
    <source>
        <dbReference type="SAM" id="Phobius"/>
    </source>
</evidence>
<dbReference type="Pfam" id="PF01694">
    <property type="entry name" value="Rhomboid"/>
    <property type="match status" value="1"/>
</dbReference>
<feature type="domain" description="Peptidase S54 rhomboid" evidence="6">
    <location>
        <begin position="53"/>
        <end position="189"/>
    </location>
</feature>
<name>A0A2S4N9N9_9FLAO</name>
<keyword evidence="7" id="KW-0378">Hydrolase</keyword>
<feature type="transmembrane region" description="Helical" evidence="5">
    <location>
        <begin position="68"/>
        <end position="86"/>
    </location>
</feature>
<feature type="transmembrane region" description="Helical" evidence="5">
    <location>
        <begin position="93"/>
        <end position="109"/>
    </location>
</feature>
<dbReference type="SUPFAM" id="SSF144091">
    <property type="entry name" value="Rhomboid-like"/>
    <property type="match status" value="1"/>
</dbReference>
<dbReference type="OrthoDB" id="465874at2"/>
<feature type="transmembrane region" description="Helical" evidence="5">
    <location>
        <begin position="115"/>
        <end position="133"/>
    </location>
</feature>
<feature type="transmembrane region" description="Helical" evidence="5">
    <location>
        <begin position="12"/>
        <end position="30"/>
    </location>
</feature>
<proteinExistence type="predicted"/>
<sequence length="267" mass="31129">MEKELSFFKFTPSVWIVPTLFVVIMWLSFYTNQVFNLNLNSLGIYPRSWHGLLGIFFSPFLHADLNHILSNTVPVFVLTGALIYFYRTIALKIIVYGILVSGLLTWVVARSNIHIGASSYIYLLVSFIFFKGLYTGYYRLMALSFTVLLFYGSMVWYMFPDPILTELQNISWEGHLSGFVVGLVFVFLYKTPNYVEDMQYDWEKSSFNPMNDAFMKRFDENGNFVNPPKSEEIVVEYEEILCSDTPQQTPFVYHYAENKDYKKENGL</sequence>
<dbReference type="EMBL" id="PQNY01000004">
    <property type="protein sequence ID" value="POS02419.1"/>
    <property type="molecule type" value="Genomic_DNA"/>
</dbReference>
<reference evidence="7 8" key="1">
    <citation type="submission" date="2018-01" db="EMBL/GenBank/DDBJ databases">
        <title>Genomic Encyclopedia of Type Strains, Phase I: the one thousand microbial genomes (KMG-I) project.</title>
        <authorList>
            <person name="Goeker M."/>
        </authorList>
    </citation>
    <scope>NUCLEOTIDE SEQUENCE [LARGE SCALE GENOMIC DNA]</scope>
    <source>
        <strain evidence="7 8">DSM 17960</strain>
    </source>
</reference>
<keyword evidence="2 5" id="KW-0812">Transmembrane</keyword>
<dbReference type="GO" id="GO:0004252">
    <property type="term" value="F:serine-type endopeptidase activity"/>
    <property type="evidence" value="ECO:0007669"/>
    <property type="project" value="InterPro"/>
</dbReference>
<organism evidence="7 8">
    <name type="scientific">Flavobacterium croceum DSM 17960</name>
    <dbReference type="NCBI Taxonomy" id="1121886"/>
    <lineage>
        <taxon>Bacteria</taxon>
        <taxon>Pseudomonadati</taxon>
        <taxon>Bacteroidota</taxon>
        <taxon>Flavobacteriia</taxon>
        <taxon>Flavobacteriales</taxon>
        <taxon>Flavobacteriaceae</taxon>
        <taxon>Flavobacterium</taxon>
    </lineage>
</organism>
<protein>
    <submittedName>
        <fullName evidence="7">Membrane associated rhomboid family serine protease</fullName>
    </submittedName>
</protein>
<keyword evidence="3 5" id="KW-1133">Transmembrane helix</keyword>
<accession>A0A2S4N9N9</accession>
<evidence type="ECO:0000256" key="3">
    <source>
        <dbReference type="ARBA" id="ARBA00022989"/>
    </source>
</evidence>
<keyword evidence="8" id="KW-1185">Reference proteome</keyword>